<reference evidence="1 2" key="1">
    <citation type="journal article" date="2018" name="Elife">
        <title>Discovery and characterization of a prevalent human gut bacterial enzyme sufficient for the inactivation of a family of plant toxins.</title>
        <authorList>
            <person name="Koppel N."/>
            <person name="Bisanz J.E."/>
            <person name="Pandelia M.E."/>
            <person name="Turnbaugh P.J."/>
            <person name="Balskus E.P."/>
        </authorList>
    </citation>
    <scope>NUCLEOTIDE SEQUENCE [LARGE SCALE GENOMIC DNA]</scope>
    <source>
        <strain evidence="1 2">16A</strain>
    </source>
</reference>
<name>A0ABD7GHN9_EGGLN</name>
<comment type="caution">
    <text evidence="1">The sequence shown here is derived from an EMBL/GenBank/DDBJ whole genome shotgun (WGS) entry which is preliminary data.</text>
</comment>
<sequence>MDSENEASAEINSLKLLLAQTDYQALKFSDGAMAEDEYAPIRQKRAEWRTRINELESQAAA</sequence>
<dbReference type="AlphaFoldDB" id="A0ABD7GHN9"/>
<evidence type="ECO:0000313" key="1">
    <source>
        <dbReference type="EMBL" id="RDC37624.1"/>
    </source>
</evidence>
<evidence type="ECO:0008006" key="3">
    <source>
        <dbReference type="Google" id="ProtNLM"/>
    </source>
</evidence>
<dbReference type="Proteomes" id="UP000253915">
    <property type="component" value="Unassembled WGS sequence"/>
</dbReference>
<dbReference type="EMBL" id="PPUQ01000011">
    <property type="protein sequence ID" value="RDC37624.1"/>
    <property type="molecule type" value="Genomic_DNA"/>
</dbReference>
<evidence type="ECO:0000313" key="2">
    <source>
        <dbReference type="Proteomes" id="UP000253915"/>
    </source>
</evidence>
<gene>
    <name evidence="1" type="ORF">C1853_09205</name>
</gene>
<accession>A0ABD7GHN9</accession>
<organism evidence="1 2">
    <name type="scientific">Eggerthella lenta</name>
    <name type="common">Eubacterium lentum</name>
    <dbReference type="NCBI Taxonomy" id="84112"/>
    <lineage>
        <taxon>Bacteria</taxon>
        <taxon>Bacillati</taxon>
        <taxon>Actinomycetota</taxon>
        <taxon>Coriobacteriia</taxon>
        <taxon>Eggerthellales</taxon>
        <taxon>Eggerthellaceae</taxon>
        <taxon>Eggerthella</taxon>
    </lineage>
</organism>
<dbReference type="GeneID" id="69512430"/>
<protein>
    <recommendedName>
        <fullName evidence="3">UVR domain-containing protein</fullName>
    </recommendedName>
</protein>
<dbReference type="RefSeq" id="WP_114526796.1">
    <property type="nucleotide sequence ID" value="NZ_AP025575.1"/>
</dbReference>
<proteinExistence type="predicted"/>